<gene>
    <name evidence="3" type="ORF">HNQ60_002115</name>
</gene>
<reference evidence="3 4" key="1">
    <citation type="submission" date="2020-08" db="EMBL/GenBank/DDBJ databases">
        <title>Genomic Encyclopedia of Type Strains, Phase IV (KMG-IV): sequencing the most valuable type-strain genomes for metagenomic binning, comparative biology and taxonomic classification.</title>
        <authorList>
            <person name="Goeker M."/>
        </authorList>
    </citation>
    <scope>NUCLEOTIDE SEQUENCE [LARGE SCALE GENOMIC DNA]</scope>
    <source>
        <strain evidence="3 4">DSM 26723</strain>
    </source>
</reference>
<dbReference type="PANTHER" id="PTHR39200:SF1">
    <property type="entry name" value="AUTO-TRANSPORTER ADHESIN HEAD GIN DOMAIN-CONTAINING PROTEIN-RELATED"/>
    <property type="match status" value="1"/>
</dbReference>
<proteinExistence type="predicted"/>
<evidence type="ECO:0000259" key="2">
    <source>
        <dbReference type="Pfam" id="PF10988"/>
    </source>
</evidence>
<dbReference type="Proteomes" id="UP000588068">
    <property type="component" value="Unassembled WGS sequence"/>
</dbReference>
<sequence length="258" mass="27183">MSSRFVAAAAGLSAIALLAGCDHKSEFSTGPVRTETRNVGEFDSIEVNGATRLEITVGAPASVVVEGRERFLERLDTEVHGDTLRIKTRKKDWVSIGTSPRLIVRVTLPTLKELEVEGGNDIELTGFNGGTTKIRLEGAANLKGSGRLDELSIFMAGAGHADLDNIIAGTANVTVAGVGSVTVHPVDTLDARMNGVGAIFYSGSPRNVNTRVNGLGTIGQRDAKRAAPDHGPQAPVDPDSLQPEYDDRAADEGKTEVI</sequence>
<name>A0A841HJL7_9GAMM</name>
<dbReference type="EMBL" id="JACHHZ010000002">
    <property type="protein sequence ID" value="MBB6093237.1"/>
    <property type="molecule type" value="Genomic_DNA"/>
</dbReference>
<feature type="compositionally biased region" description="Basic and acidic residues" evidence="1">
    <location>
        <begin position="245"/>
        <end position="258"/>
    </location>
</feature>
<comment type="caution">
    <text evidence="3">The sequence shown here is derived from an EMBL/GenBank/DDBJ whole genome shotgun (WGS) entry which is preliminary data.</text>
</comment>
<evidence type="ECO:0000256" key="1">
    <source>
        <dbReference type="SAM" id="MobiDB-lite"/>
    </source>
</evidence>
<evidence type="ECO:0000313" key="4">
    <source>
        <dbReference type="Proteomes" id="UP000588068"/>
    </source>
</evidence>
<dbReference type="PANTHER" id="PTHR39200">
    <property type="entry name" value="HYPOTHETICAL EXPORTED PROTEIN"/>
    <property type="match status" value="1"/>
</dbReference>
<organism evidence="3 4">
    <name type="scientific">Povalibacter uvarum</name>
    <dbReference type="NCBI Taxonomy" id="732238"/>
    <lineage>
        <taxon>Bacteria</taxon>
        <taxon>Pseudomonadati</taxon>
        <taxon>Pseudomonadota</taxon>
        <taxon>Gammaproteobacteria</taxon>
        <taxon>Steroidobacterales</taxon>
        <taxon>Steroidobacteraceae</taxon>
        <taxon>Povalibacter</taxon>
    </lineage>
</organism>
<accession>A0A841HJL7</accession>
<dbReference type="PROSITE" id="PS51257">
    <property type="entry name" value="PROKAR_LIPOPROTEIN"/>
    <property type="match status" value="1"/>
</dbReference>
<feature type="domain" description="Putative auto-transporter adhesin head GIN" evidence="2">
    <location>
        <begin position="41"/>
        <end position="205"/>
    </location>
</feature>
<dbReference type="AlphaFoldDB" id="A0A841HJL7"/>
<dbReference type="RefSeq" id="WP_184331388.1">
    <property type="nucleotide sequence ID" value="NZ_JACHHZ010000002.1"/>
</dbReference>
<feature type="region of interest" description="Disordered" evidence="1">
    <location>
        <begin position="221"/>
        <end position="258"/>
    </location>
</feature>
<protein>
    <recommendedName>
        <fullName evidence="2">Putative auto-transporter adhesin head GIN domain-containing protein</fullName>
    </recommendedName>
</protein>
<evidence type="ECO:0000313" key="3">
    <source>
        <dbReference type="EMBL" id="MBB6093237.1"/>
    </source>
</evidence>
<dbReference type="Pfam" id="PF10988">
    <property type="entry name" value="DUF2807"/>
    <property type="match status" value="1"/>
</dbReference>
<keyword evidence="4" id="KW-1185">Reference proteome</keyword>
<dbReference type="InterPro" id="IPR021255">
    <property type="entry name" value="DUF2807"/>
</dbReference>
<dbReference type="Gene3D" id="2.160.20.120">
    <property type="match status" value="1"/>
</dbReference>